<protein>
    <recommendedName>
        <fullName evidence="3">BIG2 domain-containing protein</fullName>
    </recommendedName>
</protein>
<reference evidence="1 2" key="1">
    <citation type="submission" date="2018-11" db="EMBL/GenBank/DDBJ databases">
        <title>Chitinophaga lutea sp.nov., isolate from arsenic contaminated soil.</title>
        <authorList>
            <person name="Zong Y."/>
        </authorList>
    </citation>
    <scope>NUCLEOTIDE SEQUENCE [LARGE SCALE GENOMIC DNA]</scope>
    <source>
        <strain evidence="1 2">ZY74</strain>
    </source>
</reference>
<dbReference type="EMBL" id="RPDH01000002">
    <property type="protein sequence ID" value="RPE08072.1"/>
    <property type="molecule type" value="Genomic_DNA"/>
</dbReference>
<keyword evidence="2" id="KW-1185">Reference proteome</keyword>
<accession>A0A3N4PH92</accession>
<dbReference type="RefSeq" id="WP_123847072.1">
    <property type="nucleotide sequence ID" value="NZ_RPDH01000002.1"/>
</dbReference>
<dbReference type="OrthoDB" id="9851491at2"/>
<evidence type="ECO:0000313" key="1">
    <source>
        <dbReference type="EMBL" id="RPE08072.1"/>
    </source>
</evidence>
<proteinExistence type="predicted"/>
<dbReference type="AlphaFoldDB" id="A0A3N4PH92"/>
<organism evidence="1 2">
    <name type="scientific">Chitinophaga lutea</name>
    <dbReference type="NCBI Taxonomy" id="2488634"/>
    <lineage>
        <taxon>Bacteria</taxon>
        <taxon>Pseudomonadati</taxon>
        <taxon>Bacteroidota</taxon>
        <taxon>Chitinophagia</taxon>
        <taxon>Chitinophagales</taxon>
        <taxon>Chitinophagaceae</taxon>
        <taxon>Chitinophaga</taxon>
    </lineage>
</organism>
<name>A0A3N4PH92_9BACT</name>
<evidence type="ECO:0000313" key="2">
    <source>
        <dbReference type="Proteomes" id="UP000278351"/>
    </source>
</evidence>
<dbReference type="Proteomes" id="UP000278351">
    <property type="component" value="Unassembled WGS sequence"/>
</dbReference>
<dbReference type="PROSITE" id="PS51257">
    <property type="entry name" value="PROKAR_LIPOPROTEIN"/>
    <property type="match status" value="1"/>
</dbReference>
<evidence type="ECO:0008006" key="3">
    <source>
        <dbReference type="Google" id="ProtNLM"/>
    </source>
</evidence>
<comment type="caution">
    <text evidence="1">The sequence shown here is derived from an EMBL/GenBank/DDBJ whole genome shotgun (WGS) entry which is preliminary data.</text>
</comment>
<gene>
    <name evidence="1" type="ORF">EGT74_13455</name>
</gene>
<sequence length="238" mass="26378">MRLFHVLIFLVPCLTLLSCKKDQEAAKIPVNTSTVQLLAGQQTEIVITGEVKPYTVASDHPDIAGATVQDNKITVTTNKSGITYIRLSDGTLTASIKVIATTLAGRNWVRITGDANYETKVTVEGTDASFAATLKKQLEDELALPRNTLLGVTYNDAPPAFREEYADRSRREGAYSYDKLVATQVYNGVTEVYRLIAMTKTIFAFERDLTTHYKSLHADKGLQKVTVTRFLRDRPFPG</sequence>